<dbReference type="NCBIfam" id="TIGR00254">
    <property type="entry name" value="GGDEF"/>
    <property type="match status" value="1"/>
</dbReference>
<feature type="transmembrane region" description="Helical" evidence="1">
    <location>
        <begin position="441"/>
        <end position="461"/>
    </location>
</feature>
<dbReference type="EMBL" id="DVHM01000045">
    <property type="protein sequence ID" value="HIR70182.1"/>
    <property type="molecule type" value="Genomic_DNA"/>
</dbReference>
<evidence type="ECO:0000259" key="2">
    <source>
        <dbReference type="PROSITE" id="PS50887"/>
    </source>
</evidence>
<evidence type="ECO:0000313" key="3">
    <source>
        <dbReference type="EMBL" id="HIR70182.1"/>
    </source>
</evidence>
<dbReference type="InterPro" id="IPR043128">
    <property type="entry name" value="Rev_trsase/Diguanyl_cyclase"/>
</dbReference>
<dbReference type="Proteomes" id="UP000823912">
    <property type="component" value="Unassembled WGS sequence"/>
</dbReference>
<gene>
    <name evidence="3" type="ORF">IAA55_02745</name>
</gene>
<dbReference type="InterPro" id="IPR029787">
    <property type="entry name" value="Nucleotide_cyclase"/>
</dbReference>
<evidence type="ECO:0000256" key="1">
    <source>
        <dbReference type="SAM" id="Phobius"/>
    </source>
</evidence>
<dbReference type="Gene3D" id="3.30.70.270">
    <property type="match status" value="1"/>
</dbReference>
<dbReference type="AlphaFoldDB" id="A0A9D1E8I3"/>
<protein>
    <submittedName>
        <fullName evidence="3">Diguanylate cyclase</fullName>
    </submittedName>
</protein>
<accession>A0A9D1E8I3</accession>
<keyword evidence="1" id="KW-1133">Transmembrane helix</keyword>
<comment type="caution">
    <text evidence="3">The sequence shown here is derived from an EMBL/GenBank/DDBJ whole genome shotgun (WGS) entry which is preliminary data.</text>
</comment>
<feature type="domain" description="GGDEF" evidence="2">
    <location>
        <begin position="500"/>
        <end position="625"/>
    </location>
</feature>
<evidence type="ECO:0000313" key="4">
    <source>
        <dbReference type="Proteomes" id="UP000823912"/>
    </source>
</evidence>
<reference evidence="3" key="1">
    <citation type="submission" date="2020-10" db="EMBL/GenBank/DDBJ databases">
        <authorList>
            <person name="Gilroy R."/>
        </authorList>
    </citation>
    <scope>NUCLEOTIDE SEQUENCE</scope>
    <source>
        <strain evidence="3">ChiSjej5B23-6657</strain>
    </source>
</reference>
<dbReference type="InterPro" id="IPR000160">
    <property type="entry name" value="GGDEF_dom"/>
</dbReference>
<proteinExistence type="predicted"/>
<dbReference type="SUPFAM" id="SSF55073">
    <property type="entry name" value="Nucleotide cyclase"/>
    <property type="match status" value="1"/>
</dbReference>
<organism evidence="3 4">
    <name type="scientific">Candidatus Pullilachnospira gallistercoris</name>
    <dbReference type="NCBI Taxonomy" id="2840911"/>
    <lineage>
        <taxon>Bacteria</taxon>
        <taxon>Bacillati</taxon>
        <taxon>Bacillota</taxon>
        <taxon>Clostridia</taxon>
        <taxon>Lachnospirales</taxon>
        <taxon>Lachnospiraceae</taxon>
        <taxon>Lachnospiraceae incertae sedis</taxon>
        <taxon>Candidatus Pullilachnospira</taxon>
    </lineage>
</organism>
<feature type="transmembrane region" description="Helical" evidence="1">
    <location>
        <begin position="12"/>
        <end position="32"/>
    </location>
</feature>
<dbReference type="Pfam" id="PF00990">
    <property type="entry name" value="GGDEF"/>
    <property type="match status" value="1"/>
</dbReference>
<reference evidence="3" key="2">
    <citation type="journal article" date="2021" name="PeerJ">
        <title>Extensive microbial diversity within the chicken gut microbiome revealed by metagenomics and culture.</title>
        <authorList>
            <person name="Gilroy R."/>
            <person name="Ravi A."/>
            <person name="Getino M."/>
            <person name="Pursley I."/>
            <person name="Horton D.L."/>
            <person name="Alikhan N.F."/>
            <person name="Baker D."/>
            <person name="Gharbi K."/>
            <person name="Hall N."/>
            <person name="Watson M."/>
            <person name="Adriaenssens E.M."/>
            <person name="Foster-Nyarko E."/>
            <person name="Jarju S."/>
            <person name="Secka A."/>
            <person name="Antonio M."/>
            <person name="Oren A."/>
            <person name="Chaudhuri R.R."/>
            <person name="La Ragione R."/>
            <person name="Hildebrand F."/>
            <person name="Pallen M.J."/>
        </authorList>
    </citation>
    <scope>NUCLEOTIDE SEQUENCE</scope>
    <source>
        <strain evidence="3">ChiSjej5B23-6657</strain>
    </source>
</reference>
<dbReference type="SMART" id="SM00267">
    <property type="entry name" value="GGDEF"/>
    <property type="match status" value="1"/>
</dbReference>
<name>A0A9D1E8I3_9FIRM</name>
<keyword evidence="1" id="KW-0812">Transmembrane</keyword>
<sequence length="625" mass="70945">MREFQISRYIKKWLPWIVLLCVALTIGVYLFLSTRQTYVASAVIQFNHEGADEGLTPLGTELNVDEIKSSAIMSKVLENLSLGEDSYSVDDLISRLSVTEVVDEDEQAAKDAAIENGEEYTYEPTVFIISFTAQYDEGESFAREVLDEVLDVYFAEYSEEYINTSSTVNALQNLENENYDYIEMMEIIEDNISETVETLNDRGTNDPYYRATSTGKSFSDLASEFYYIQSVNVPKLYSDILEYQITKDKNLLLSNYRERINNYQISNGSEQEKIQDVVTLINAYVEKMRESGNTNITYEYILDDIYEKNLVDTYGEVIGEGDQTVTYDKLIYSWRDHNESKEFALIDAAYCNYIIGVFSQCSGADGGACAATNETCAQRTNASYGQKAQEVSEGITELVASLQEVYQQVDETNEEYNEYVGASNISVLSTVSVEEGLNVKLYTAIAAVFLLIVCCCGAILIGRMDDIVQYVFYTDHMTGLKNRASFDVYLSSNSKKLLNKGTALATVNICNQVEINQKYGRDEGDRLIRFFGEQWKAEFGKTKDILVYNGNAHFIAVVEKTDRSDMEYMLEHFRVSVDKRDILQDARIEYEIGLAESETDDVYRIRGLLSRAYGAQMKYTSQPEE</sequence>
<keyword evidence="1" id="KW-0472">Membrane</keyword>
<dbReference type="PROSITE" id="PS50887">
    <property type="entry name" value="GGDEF"/>
    <property type="match status" value="1"/>
</dbReference>